<organism evidence="2 3">
    <name type="scientific">Umezawaea endophytica</name>
    <dbReference type="NCBI Taxonomy" id="1654476"/>
    <lineage>
        <taxon>Bacteria</taxon>
        <taxon>Bacillati</taxon>
        <taxon>Actinomycetota</taxon>
        <taxon>Actinomycetes</taxon>
        <taxon>Pseudonocardiales</taxon>
        <taxon>Pseudonocardiaceae</taxon>
        <taxon>Umezawaea</taxon>
    </lineage>
</organism>
<dbReference type="Proteomes" id="UP001141259">
    <property type="component" value="Unassembled WGS sequence"/>
</dbReference>
<sequence length="61" mass="6599">MNLLLAIPVNRRSLTYALKVIPTTLIGLAVMYFAFGIFGAVVLAVLLLLLGRMLVRAARGL</sequence>
<feature type="transmembrane region" description="Helical" evidence="1">
    <location>
        <begin position="20"/>
        <end position="50"/>
    </location>
</feature>
<comment type="caution">
    <text evidence="2">The sequence shown here is derived from an EMBL/GenBank/DDBJ whole genome shotgun (WGS) entry which is preliminary data.</text>
</comment>
<evidence type="ECO:0000313" key="2">
    <source>
        <dbReference type="EMBL" id="MCS7484898.1"/>
    </source>
</evidence>
<keyword evidence="3" id="KW-1185">Reference proteome</keyword>
<reference evidence="2" key="1">
    <citation type="submission" date="2022-08" db="EMBL/GenBank/DDBJ databases">
        <authorList>
            <person name="Tistechok S."/>
            <person name="Samborskyy M."/>
            <person name="Roman I."/>
        </authorList>
    </citation>
    <scope>NUCLEOTIDE SEQUENCE</scope>
    <source>
        <strain evidence="2">DSM 103496</strain>
    </source>
</reference>
<dbReference type="RefSeq" id="WP_259630341.1">
    <property type="nucleotide sequence ID" value="NZ_JANYMP010000064.1"/>
</dbReference>
<keyword evidence="1" id="KW-1133">Transmembrane helix</keyword>
<dbReference type="AlphaFoldDB" id="A0A9X2VZZ9"/>
<evidence type="ECO:0000313" key="3">
    <source>
        <dbReference type="Proteomes" id="UP001141259"/>
    </source>
</evidence>
<protein>
    <submittedName>
        <fullName evidence="2">Uncharacterized protein</fullName>
    </submittedName>
</protein>
<keyword evidence="1" id="KW-0812">Transmembrane</keyword>
<keyword evidence="1" id="KW-0472">Membrane</keyword>
<proteinExistence type="predicted"/>
<name>A0A9X2VZZ9_9PSEU</name>
<accession>A0A9X2VZZ9</accession>
<evidence type="ECO:0000256" key="1">
    <source>
        <dbReference type="SAM" id="Phobius"/>
    </source>
</evidence>
<dbReference type="EMBL" id="JANYMP010000064">
    <property type="protein sequence ID" value="MCS7484898.1"/>
    <property type="molecule type" value="Genomic_DNA"/>
</dbReference>
<gene>
    <name evidence="2" type="ORF">NZH93_49415</name>
</gene>